<gene>
    <name evidence="1" type="ORF">M9H77_11308</name>
</gene>
<name>A0ACC0BE92_CATRO</name>
<evidence type="ECO:0000313" key="1">
    <source>
        <dbReference type="EMBL" id="KAI5670944.1"/>
    </source>
</evidence>
<comment type="caution">
    <text evidence="1">The sequence shown here is derived from an EMBL/GenBank/DDBJ whole genome shotgun (WGS) entry which is preliminary data.</text>
</comment>
<evidence type="ECO:0000313" key="2">
    <source>
        <dbReference type="Proteomes" id="UP001060085"/>
    </source>
</evidence>
<accession>A0ACC0BE92</accession>
<dbReference type="Proteomes" id="UP001060085">
    <property type="component" value="Linkage Group LG03"/>
</dbReference>
<organism evidence="1 2">
    <name type="scientific">Catharanthus roseus</name>
    <name type="common">Madagascar periwinkle</name>
    <name type="synonym">Vinca rosea</name>
    <dbReference type="NCBI Taxonomy" id="4058"/>
    <lineage>
        <taxon>Eukaryota</taxon>
        <taxon>Viridiplantae</taxon>
        <taxon>Streptophyta</taxon>
        <taxon>Embryophyta</taxon>
        <taxon>Tracheophyta</taxon>
        <taxon>Spermatophyta</taxon>
        <taxon>Magnoliopsida</taxon>
        <taxon>eudicotyledons</taxon>
        <taxon>Gunneridae</taxon>
        <taxon>Pentapetalae</taxon>
        <taxon>asterids</taxon>
        <taxon>lamiids</taxon>
        <taxon>Gentianales</taxon>
        <taxon>Apocynaceae</taxon>
        <taxon>Rauvolfioideae</taxon>
        <taxon>Vinceae</taxon>
        <taxon>Catharanthinae</taxon>
        <taxon>Catharanthus</taxon>
    </lineage>
</organism>
<keyword evidence="2" id="KW-1185">Reference proteome</keyword>
<protein>
    <submittedName>
        <fullName evidence="1">Uncharacterized protein</fullName>
    </submittedName>
</protein>
<reference evidence="2" key="1">
    <citation type="journal article" date="2023" name="Nat. Plants">
        <title>Single-cell RNA sequencing provides a high-resolution roadmap for understanding the multicellular compartmentation of specialized metabolism.</title>
        <authorList>
            <person name="Sun S."/>
            <person name="Shen X."/>
            <person name="Li Y."/>
            <person name="Li Y."/>
            <person name="Wang S."/>
            <person name="Li R."/>
            <person name="Zhang H."/>
            <person name="Shen G."/>
            <person name="Guo B."/>
            <person name="Wei J."/>
            <person name="Xu J."/>
            <person name="St-Pierre B."/>
            <person name="Chen S."/>
            <person name="Sun C."/>
        </authorList>
    </citation>
    <scope>NUCLEOTIDE SEQUENCE [LARGE SCALE GENOMIC DNA]</scope>
</reference>
<dbReference type="EMBL" id="CM044703">
    <property type="protein sequence ID" value="KAI5670944.1"/>
    <property type="molecule type" value="Genomic_DNA"/>
</dbReference>
<proteinExistence type="predicted"/>
<sequence length="176" mass="20006">MGDWNQVLLSFVKVGGIVIKRQQASKFWRTLDSCNLIDMDYSGSNFIWLNNKSSGRLIMERLDCCFYNSQWLHLFPGAFVSHLLRMFSDHCPILLKLVSDHAVTEVVPHAFTLVLDRLCLVASALLGSLEDKPRWKLESNGLFTSQAAQQLCVSPSSANQKLWKQVWKFSGPLVFL</sequence>